<keyword evidence="2" id="KW-1185">Reference proteome</keyword>
<reference evidence="2" key="1">
    <citation type="journal article" date="2019" name="Int. J. Syst. Evol. Microbiol.">
        <title>The Global Catalogue of Microorganisms (GCM) 10K type strain sequencing project: providing services to taxonomists for standard genome sequencing and annotation.</title>
        <authorList>
            <consortium name="The Broad Institute Genomics Platform"/>
            <consortium name="The Broad Institute Genome Sequencing Center for Infectious Disease"/>
            <person name="Wu L."/>
            <person name="Ma J."/>
        </authorList>
    </citation>
    <scope>NUCLEOTIDE SEQUENCE [LARGE SCALE GENOMIC DNA]</scope>
    <source>
        <strain evidence="2">JCM 17591</strain>
    </source>
</reference>
<protein>
    <submittedName>
        <fullName evidence="1">Uncharacterized protein</fullName>
    </submittedName>
</protein>
<gene>
    <name evidence="1" type="ORF">GCM10022287_24050</name>
</gene>
<name>A0ABP8A377_9MICO</name>
<dbReference type="NCBIfam" id="NF047353">
    <property type="entry name" value="tube_lmo2291"/>
    <property type="match status" value="1"/>
</dbReference>
<organism evidence="1 2">
    <name type="scientific">Gryllotalpicola koreensis</name>
    <dbReference type="NCBI Taxonomy" id="993086"/>
    <lineage>
        <taxon>Bacteria</taxon>
        <taxon>Bacillati</taxon>
        <taxon>Actinomycetota</taxon>
        <taxon>Actinomycetes</taxon>
        <taxon>Micrococcales</taxon>
        <taxon>Microbacteriaceae</taxon>
        <taxon>Gryllotalpicola</taxon>
    </lineage>
</organism>
<dbReference type="Proteomes" id="UP001501079">
    <property type="component" value="Unassembled WGS sequence"/>
</dbReference>
<dbReference type="EMBL" id="BAABBW010000004">
    <property type="protein sequence ID" value="GAA4176590.1"/>
    <property type="molecule type" value="Genomic_DNA"/>
</dbReference>
<proteinExistence type="predicted"/>
<sequence>MTQPADIAPTQGDMAFAYETIWDIAPLPEGGLSAITEASWQNVPDITGLNPSAPPTTQDNTTYANKGNPSTVKIGETFTLAVNVSPVRDTAGEFQPELITLIEAAESKGIENVIAYRYYDYKSAAFAFRGTARVEYTLANTGATDQKVFAFTLTGTGDREKISNPALAAAGGGA</sequence>
<evidence type="ECO:0000313" key="2">
    <source>
        <dbReference type="Proteomes" id="UP001501079"/>
    </source>
</evidence>
<comment type="caution">
    <text evidence="1">The sequence shown here is derived from an EMBL/GenBank/DDBJ whole genome shotgun (WGS) entry which is preliminary data.</text>
</comment>
<dbReference type="RefSeq" id="WP_344754706.1">
    <property type="nucleotide sequence ID" value="NZ_BAABBW010000004.1"/>
</dbReference>
<evidence type="ECO:0000313" key="1">
    <source>
        <dbReference type="EMBL" id="GAA4176590.1"/>
    </source>
</evidence>
<accession>A0ABP8A377</accession>